<sequence length="346" mass="38474">MVHAAKGLADKGHTVVLASKKHSKIIDYAHSKGVKTTVFEIRGDVSPITTLKIAHFLKKHAIDVLICNLNKDVRVAGLAARTVNTPVVLARHGMLLCGNKWKHKVTLTQLVDGIITNSKTIKEAYQNYGWFDENFVKVIYNGLSIPENIQTHDFSKQFPNKKIIYSAGRLAEQKGFTYLIEVAAQLQKERNDLIFVVSGEGKLEETLKQEVNNAGLSDSFYFLGFTADIYPYLKGCDLFVLASLFEGMPNVVMEAMAMKKPVIATDVNGARELMIDGETGIIVPPREPKNMADAIRKIIDNSDALIEMGQKGYERVTSTFTTQAMADALEHHLLEKLAEKKSYKTT</sequence>
<dbReference type="InterPro" id="IPR001296">
    <property type="entry name" value="Glyco_trans_1"/>
</dbReference>
<dbReference type="PANTHER" id="PTHR12526">
    <property type="entry name" value="GLYCOSYLTRANSFERASE"/>
    <property type="match status" value="1"/>
</dbReference>
<dbReference type="Gene3D" id="3.40.50.2000">
    <property type="entry name" value="Glycogen Phosphorylase B"/>
    <property type="match status" value="2"/>
</dbReference>
<accession>Q3AQJ3</accession>
<dbReference type="SUPFAM" id="SSF53756">
    <property type="entry name" value="UDP-Glycosyltransferase/glycogen phosphorylase"/>
    <property type="match status" value="1"/>
</dbReference>
<evidence type="ECO:0000313" key="5">
    <source>
        <dbReference type="EMBL" id="ABB28732.1"/>
    </source>
</evidence>
<evidence type="ECO:0000256" key="2">
    <source>
        <dbReference type="ARBA" id="ARBA00022679"/>
    </source>
</evidence>
<dbReference type="EMBL" id="CP000108">
    <property type="protein sequence ID" value="ABB28732.1"/>
    <property type="molecule type" value="Genomic_DNA"/>
</dbReference>
<dbReference type="Pfam" id="PF13439">
    <property type="entry name" value="Glyco_transf_4"/>
    <property type="match status" value="1"/>
</dbReference>
<reference evidence="5" key="1">
    <citation type="submission" date="2005-08" db="EMBL/GenBank/DDBJ databases">
        <title>Complete sequence of Chlorobium chlorochromatii CaD3.</title>
        <authorList>
            <person name="Copeland A."/>
            <person name="Lucas S."/>
            <person name="Lapidus A."/>
            <person name="Barry K."/>
            <person name="Detter J.C."/>
            <person name="Glavina T."/>
            <person name="Hammon N."/>
            <person name="Israni S."/>
            <person name="Pitluck S."/>
            <person name="Bryant D."/>
            <person name="Schmutz J."/>
            <person name="Larimer F."/>
            <person name="Land M."/>
            <person name="Kyrpides N."/>
            <person name="Ivanova N."/>
            <person name="Richardson P."/>
        </authorList>
    </citation>
    <scope>NUCLEOTIDE SEQUENCE [LARGE SCALE GENOMIC DNA]</scope>
    <source>
        <strain evidence="5">CaD3</strain>
    </source>
</reference>
<dbReference type="InterPro" id="IPR028098">
    <property type="entry name" value="Glyco_trans_4-like_N"/>
</dbReference>
<dbReference type="CDD" id="cd03811">
    <property type="entry name" value="GT4_GT28_WabH-like"/>
    <property type="match status" value="1"/>
</dbReference>
<feature type="domain" description="Glycosyl transferase family 1" evidence="3">
    <location>
        <begin position="152"/>
        <end position="314"/>
    </location>
</feature>
<dbReference type="KEGG" id="cch:Cag_1476"/>
<evidence type="ECO:0000256" key="1">
    <source>
        <dbReference type="ARBA" id="ARBA00022676"/>
    </source>
</evidence>
<feature type="domain" description="Glycosyltransferase subfamily 4-like N-terminal" evidence="4">
    <location>
        <begin position="3"/>
        <end position="143"/>
    </location>
</feature>
<gene>
    <name evidence="5" type="ordered locus">Cag_1476</name>
</gene>
<dbReference type="HOGENOM" id="CLU_009583_0_0_10"/>
<dbReference type="eggNOG" id="COG0438">
    <property type="taxonomic scope" value="Bacteria"/>
</dbReference>
<evidence type="ECO:0000259" key="3">
    <source>
        <dbReference type="Pfam" id="PF00534"/>
    </source>
</evidence>
<protein>
    <submittedName>
        <fullName evidence="5">Glycosyl transferase</fullName>
    </submittedName>
</protein>
<dbReference type="PANTHER" id="PTHR12526:SF510">
    <property type="entry name" value="D-INOSITOL 3-PHOSPHATE GLYCOSYLTRANSFERASE"/>
    <property type="match status" value="1"/>
</dbReference>
<organism evidence="5">
    <name type="scientific">Chlorobium chlorochromatii (strain CaD3)</name>
    <dbReference type="NCBI Taxonomy" id="340177"/>
    <lineage>
        <taxon>Bacteria</taxon>
        <taxon>Pseudomonadati</taxon>
        <taxon>Chlorobiota</taxon>
        <taxon>Chlorobiia</taxon>
        <taxon>Chlorobiales</taxon>
        <taxon>Chlorobiaceae</taxon>
        <taxon>Chlorobium/Pelodictyon group</taxon>
        <taxon>Chlorobium</taxon>
    </lineage>
</organism>
<dbReference type="STRING" id="340177.Cag_1476"/>
<dbReference type="Pfam" id="PF00534">
    <property type="entry name" value="Glycos_transf_1"/>
    <property type="match status" value="1"/>
</dbReference>
<proteinExistence type="predicted"/>
<evidence type="ECO:0000259" key="4">
    <source>
        <dbReference type="Pfam" id="PF13439"/>
    </source>
</evidence>
<dbReference type="GO" id="GO:0016757">
    <property type="term" value="F:glycosyltransferase activity"/>
    <property type="evidence" value="ECO:0007669"/>
    <property type="project" value="UniProtKB-KW"/>
</dbReference>
<dbReference type="AlphaFoldDB" id="Q3AQJ3"/>
<keyword evidence="2 5" id="KW-0808">Transferase</keyword>
<name>Q3AQJ3_CHLCH</name>
<keyword evidence="1" id="KW-0328">Glycosyltransferase</keyword>
<dbReference type="CAZy" id="GT4">
    <property type="family name" value="Glycosyltransferase Family 4"/>
</dbReference>